<dbReference type="EMBL" id="CAJPIN010001077">
    <property type="protein sequence ID" value="CAG2054202.1"/>
    <property type="molecule type" value="Genomic_DNA"/>
</dbReference>
<keyword evidence="1" id="KW-0472">Membrane</keyword>
<evidence type="ECO:0000313" key="3">
    <source>
        <dbReference type="Proteomes" id="UP001153148"/>
    </source>
</evidence>
<proteinExistence type="predicted"/>
<keyword evidence="1" id="KW-0812">Transmembrane</keyword>
<keyword evidence="3" id="KW-1185">Reference proteome</keyword>
<feature type="transmembrane region" description="Helical" evidence="1">
    <location>
        <begin position="41"/>
        <end position="60"/>
    </location>
</feature>
<sequence length="77" mass="8842">MYTLFLGVHRLVQVVSATMYTFLGVYRLVQVVSATMYTSFLGVYRLVQVVSATMYTSFLVSRSSRIKKMVLTQLYNI</sequence>
<reference evidence="2" key="1">
    <citation type="submission" date="2021-03" db="EMBL/GenBank/DDBJ databases">
        <authorList>
            <person name="Tran Van P."/>
        </authorList>
    </citation>
    <scope>NUCLEOTIDE SEQUENCE</scope>
</reference>
<name>A0ABN7NH48_TIMPD</name>
<organism evidence="2 3">
    <name type="scientific">Timema podura</name>
    <name type="common">Walking stick</name>
    <dbReference type="NCBI Taxonomy" id="61482"/>
    <lineage>
        <taxon>Eukaryota</taxon>
        <taxon>Metazoa</taxon>
        <taxon>Ecdysozoa</taxon>
        <taxon>Arthropoda</taxon>
        <taxon>Hexapoda</taxon>
        <taxon>Insecta</taxon>
        <taxon>Pterygota</taxon>
        <taxon>Neoptera</taxon>
        <taxon>Polyneoptera</taxon>
        <taxon>Phasmatodea</taxon>
        <taxon>Timematodea</taxon>
        <taxon>Timematoidea</taxon>
        <taxon>Timematidae</taxon>
        <taxon>Timema</taxon>
    </lineage>
</organism>
<accession>A0ABN7NH48</accession>
<protein>
    <submittedName>
        <fullName evidence="2">Uncharacterized protein</fullName>
    </submittedName>
</protein>
<evidence type="ECO:0000256" key="1">
    <source>
        <dbReference type="SAM" id="Phobius"/>
    </source>
</evidence>
<dbReference type="Proteomes" id="UP001153148">
    <property type="component" value="Unassembled WGS sequence"/>
</dbReference>
<gene>
    <name evidence="2" type="ORF">TPAB3V08_LOCUS1235</name>
</gene>
<comment type="caution">
    <text evidence="2">The sequence shown here is derived from an EMBL/GenBank/DDBJ whole genome shotgun (WGS) entry which is preliminary data.</text>
</comment>
<evidence type="ECO:0000313" key="2">
    <source>
        <dbReference type="EMBL" id="CAG2054202.1"/>
    </source>
</evidence>
<keyword evidence="1" id="KW-1133">Transmembrane helix</keyword>